<feature type="transmembrane region" description="Helical" evidence="1">
    <location>
        <begin position="181"/>
        <end position="199"/>
    </location>
</feature>
<dbReference type="AlphaFoldDB" id="A0A6L5X7Y0"/>
<feature type="transmembrane region" description="Helical" evidence="1">
    <location>
        <begin position="211"/>
        <end position="228"/>
    </location>
</feature>
<keyword evidence="3" id="KW-1185">Reference proteome</keyword>
<feature type="transmembrane region" description="Helical" evidence="1">
    <location>
        <begin position="84"/>
        <end position="104"/>
    </location>
</feature>
<protein>
    <recommendedName>
        <fullName evidence="4">Glycosyltransferase RgtA/B/C/D-like domain-containing protein</fullName>
    </recommendedName>
</protein>
<sequence length="560" mass="63570">MKKAYALLSRNRKKVWFSAVLNALFLLLLLVVTRPYFETNDDITLAGFFNLSRGTQDAWTNISNGLFGVIVGACYRLTAQIPWYILFLYGAAFFSLTTVTYVLLNRFEGWSGLMLSGVLLAYFGYECYTAVNFTKIAACAGAAGIFLIYDSVRDGRAKIPGIVIGSLVILMGYLIRPEEALAAAVSTAAGAFFLILRIRREEQKGRRLRRLGMYVLSVIPAVLLIAAAKEYDTFQVKSSAGRTAYQEYTTARSNLLDYDFPSYNGHETEYEKLGINQNAWTLYKGWNFYDPDKMSVQVMQEIAKFQQERKIDKKLVKDFLALYPDRFFRNQMFLIYLFVLILVILYGSHSAEGVASVLLQIFLLGGLFFYLFYAGRYGVRRVDVGIWWGGTLGLLVVLDQKNIHFNPKAAASVMLFALIMNQMTWAPHYRRQTVNARLEDLNKQNYVSQMSNDTDHLYICLSNCYYPAGAYGPFDRVPVGATANIITLGGWATKSIPYMSVFQRYGIENPYRDMIDNEKVRLVADSPERVLAYLHDYYDADCTAEKVGTIGDHNLYVFRS</sequence>
<evidence type="ECO:0000256" key="1">
    <source>
        <dbReference type="SAM" id="Phobius"/>
    </source>
</evidence>
<organism evidence="2 3">
    <name type="scientific">Porcincola intestinalis</name>
    <dbReference type="NCBI Taxonomy" id="2606632"/>
    <lineage>
        <taxon>Bacteria</taxon>
        <taxon>Bacillati</taxon>
        <taxon>Bacillota</taxon>
        <taxon>Clostridia</taxon>
        <taxon>Lachnospirales</taxon>
        <taxon>Lachnospiraceae</taxon>
        <taxon>Porcincola</taxon>
    </lineage>
</organism>
<feature type="transmembrane region" description="Helical" evidence="1">
    <location>
        <begin position="159"/>
        <end position="175"/>
    </location>
</feature>
<name>A0A6L5X7Y0_9FIRM</name>
<dbReference type="RefSeq" id="WP_154526425.1">
    <property type="nucleotide sequence ID" value="NZ_JAQYJL010000010.1"/>
</dbReference>
<comment type="caution">
    <text evidence="2">The sequence shown here is derived from an EMBL/GenBank/DDBJ whole genome shotgun (WGS) entry which is preliminary data.</text>
</comment>
<feature type="transmembrane region" description="Helical" evidence="1">
    <location>
        <begin position="327"/>
        <end position="346"/>
    </location>
</feature>
<dbReference type="Proteomes" id="UP000481852">
    <property type="component" value="Unassembled WGS sequence"/>
</dbReference>
<feature type="transmembrane region" description="Helical" evidence="1">
    <location>
        <begin position="15"/>
        <end position="37"/>
    </location>
</feature>
<evidence type="ECO:0000313" key="2">
    <source>
        <dbReference type="EMBL" id="MSS15505.1"/>
    </source>
</evidence>
<keyword evidence="1" id="KW-0472">Membrane</keyword>
<keyword evidence="1" id="KW-0812">Transmembrane</keyword>
<keyword evidence="1" id="KW-1133">Transmembrane helix</keyword>
<reference evidence="2 3" key="1">
    <citation type="submission" date="2019-08" db="EMBL/GenBank/DDBJ databases">
        <title>In-depth cultivation of the pig gut microbiome towards novel bacterial diversity and tailored functional studies.</title>
        <authorList>
            <person name="Wylensek D."/>
            <person name="Hitch T.C.A."/>
            <person name="Clavel T."/>
        </authorList>
    </citation>
    <scope>NUCLEOTIDE SEQUENCE [LARGE SCALE GENOMIC DNA]</scope>
    <source>
        <strain evidence="2 3">Oil+RF-744-WCA-WT-11</strain>
    </source>
</reference>
<gene>
    <name evidence="2" type="ORF">FYJ35_10730</name>
</gene>
<proteinExistence type="predicted"/>
<feature type="transmembrane region" description="Helical" evidence="1">
    <location>
        <begin position="131"/>
        <end position="152"/>
    </location>
</feature>
<accession>A0A6L5X7Y0</accession>
<evidence type="ECO:0000313" key="3">
    <source>
        <dbReference type="Proteomes" id="UP000481852"/>
    </source>
</evidence>
<feature type="transmembrane region" description="Helical" evidence="1">
    <location>
        <begin position="353"/>
        <end position="373"/>
    </location>
</feature>
<feature type="transmembrane region" description="Helical" evidence="1">
    <location>
        <begin position="58"/>
        <end position="78"/>
    </location>
</feature>
<dbReference type="EMBL" id="VULZ01000012">
    <property type="protein sequence ID" value="MSS15505.1"/>
    <property type="molecule type" value="Genomic_DNA"/>
</dbReference>
<evidence type="ECO:0008006" key="4">
    <source>
        <dbReference type="Google" id="ProtNLM"/>
    </source>
</evidence>